<evidence type="ECO:0000313" key="1">
    <source>
        <dbReference type="EMBL" id="MQM31488.1"/>
    </source>
</evidence>
<protein>
    <submittedName>
        <fullName evidence="1">Histidine kinase</fullName>
    </submittedName>
</protein>
<reference evidence="1 2" key="1">
    <citation type="submission" date="2017-09" db="EMBL/GenBank/DDBJ databases">
        <title>Metagenomic Analysis Reveals Denitrifying Candidatus Accumulibacter and Flanking Population as a Source of N2O.</title>
        <authorList>
            <person name="Gao H."/>
            <person name="Mao Y."/>
            <person name="Zhao X."/>
            <person name="Liu W.-T."/>
            <person name="Zhang T."/>
            <person name="Wells G."/>
        </authorList>
    </citation>
    <scope>NUCLEOTIDE SEQUENCE [LARGE SCALE GENOMIC DNA]</scope>
    <source>
        <strain evidence="1">CANDO_2_IC</strain>
    </source>
</reference>
<gene>
    <name evidence="1" type="ORF">CRU78_13580</name>
</gene>
<dbReference type="Proteomes" id="UP000342300">
    <property type="component" value="Unassembled WGS sequence"/>
</dbReference>
<accession>A0A6A7RVK8</accession>
<keyword evidence="1" id="KW-0808">Transferase</keyword>
<name>A0A6A7RVK8_9PROT</name>
<keyword evidence="1" id="KW-0418">Kinase</keyword>
<evidence type="ECO:0000313" key="2">
    <source>
        <dbReference type="Proteomes" id="UP000342300"/>
    </source>
</evidence>
<dbReference type="GO" id="GO:0016301">
    <property type="term" value="F:kinase activity"/>
    <property type="evidence" value="ECO:0007669"/>
    <property type="project" value="UniProtKB-KW"/>
</dbReference>
<sequence>MIWNILRSESLEIQVPSSFTRETMYPFIRRAIDENADARCDRVIFDFGILSWIEPAGIVVLSNLFEYLIKRGAKVQIKNHTKNTETIRYLDDSCFFEHYLKKKVFPSSSVRPTTIPLHLVKKEKVFQFLECDLIPWIGGRVNLASDSLATIKMCLEEVYLNIDHHSEVKIGCSFAQHYPKKKLIHLVVSDFGVGIPTVVRRKLPDLDDKSAIFKACQEGFSTKSNVRNRGAGIPNLMRYVTLKSRGTVIIASGGGSVSAVEGDGKMKITPRSAAGFYPGTFVQVILRTDTLDQVAEDSQQEDFSW</sequence>
<proteinExistence type="predicted"/>
<dbReference type="AlphaFoldDB" id="A0A6A7RVK8"/>
<comment type="caution">
    <text evidence="1">The sequence shown here is derived from an EMBL/GenBank/DDBJ whole genome shotgun (WGS) entry which is preliminary data.</text>
</comment>
<dbReference type="EMBL" id="PDHS01000324">
    <property type="protein sequence ID" value="MQM31488.1"/>
    <property type="molecule type" value="Genomic_DNA"/>
</dbReference>
<organism evidence="1 2">
    <name type="scientific">Candidatus Accumulibacter phosphatis</name>
    <dbReference type="NCBI Taxonomy" id="327160"/>
    <lineage>
        <taxon>Bacteria</taxon>
        <taxon>Pseudomonadati</taxon>
        <taxon>Pseudomonadota</taxon>
        <taxon>Betaproteobacteria</taxon>
        <taxon>Candidatus Accumulibacter</taxon>
    </lineage>
</organism>